<feature type="domain" description="Soluble ligand binding" evidence="3">
    <location>
        <begin position="122"/>
        <end position="156"/>
    </location>
</feature>
<dbReference type="PANTHER" id="PTHR33619:SF3">
    <property type="entry name" value="POLYSACCHARIDE EXPORT PROTEIN GFCE-RELATED"/>
    <property type="match status" value="1"/>
</dbReference>
<evidence type="ECO:0000259" key="2">
    <source>
        <dbReference type="Pfam" id="PF02563"/>
    </source>
</evidence>
<dbReference type="Gene3D" id="3.10.560.10">
    <property type="entry name" value="Outer membrane lipoprotein wza domain like"/>
    <property type="match status" value="1"/>
</dbReference>
<dbReference type="EMBL" id="LMAR01000010">
    <property type="protein sequence ID" value="KQK31902.1"/>
    <property type="molecule type" value="Genomic_DNA"/>
</dbReference>
<reference evidence="4 5" key="1">
    <citation type="submission" date="2015-10" db="EMBL/GenBank/DDBJ databases">
        <title>Draft genome of Bosea thiooxidans.</title>
        <authorList>
            <person name="Wang X."/>
        </authorList>
    </citation>
    <scope>NUCLEOTIDE SEQUENCE [LARGE SCALE GENOMIC DNA]</scope>
    <source>
        <strain evidence="4 5">CGMCC 9174</strain>
    </source>
</reference>
<dbReference type="Pfam" id="PF10531">
    <property type="entry name" value="SLBB"/>
    <property type="match status" value="1"/>
</dbReference>
<dbReference type="GO" id="GO:0015159">
    <property type="term" value="F:polysaccharide transmembrane transporter activity"/>
    <property type="evidence" value="ECO:0007669"/>
    <property type="project" value="InterPro"/>
</dbReference>
<sequence>MAQDGPAVAAPLAEMSSRGDAALLMPGDRLRIDLFERIEPEDDRWAARRRAGRPDQSFYPRQDMTGEFVVQPDGTLPMPLIGNIRAEGRSGAAVAESIAATFEAVIGRTARVTQSLVERPPVSIVGPVRQPGIFRYVTGMTVQHVLALAGGLRRADDNWVRVEYAREQARIPAARERFQRLQVEVQLLRAEREGDGDEPNLRALVGVARNLIDEARNGRQRIREAYAERRATLDAAAVAAQEALDITQDRLAAAAVGVKHREERLKALKPLADANNIGKPVYLEASVQLSEANERRLAASGLVADARLRLAGAQSELSRFELDRRVELDRLLAQRLQEMGEARTALQSSESVVTLLAPEVEADTGALASFDFEIVRRRGNEWERITATPAAVVEPGDLIKFEINRNKIVVANQ</sequence>
<gene>
    <name evidence="4" type="ORF">ARD30_08585</name>
</gene>
<dbReference type="AlphaFoldDB" id="A0A0Q3PPW9"/>
<dbReference type="Proteomes" id="UP000051562">
    <property type="component" value="Unassembled WGS sequence"/>
</dbReference>
<dbReference type="PANTHER" id="PTHR33619">
    <property type="entry name" value="POLYSACCHARIDE EXPORT PROTEIN GFCE-RELATED"/>
    <property type="match status" value="1"/>
</dbReference>
<dbReference type="Pfam" id="PF02563">
    <property type="entry name" value="Poly_export"/>
    <property type="match status" value="1"/>
</dbReference>
<dbReference type="Gene3D" id="3.30.1950.10">
    <property type="entry name" value="wza like domain"/>
    <property type="match status" value="1"/>
</dbReference>
<feature type="domain" description="Polysaccharide export protein N-terminal" evidence="2">
    <location>
        <begin position="21"/>
        <end position="104"/>
    </location>
</feature>
<evidence type="ECO:0000313" key="5">
    <source>
        <dbReference type="Proteomes" id="UP000051562"/>
    </source>
</evidence>
<keyword evidence="1" id="KW-0732">Signal</keyword>
<protein>
    <submittedName>
        <fullName evidence="4">Uncharacterized protein</fullName>
    </submittedName>
</protein>
<evidence type="ECO:0000256" key="1">
    <source>
        <dbReference type="ARBA" id="ARBA00022729"/>
    </source>
</evidence>
<evidence type="ECO:0000259" key="3">
    <source>
        <dbReference type="Pfam" id="PF10531"/>
    </source>
</evidence>
<accession>A0A0Q3PPW9</accession>
<dbReference type="InterPro" id="IPR019554">
    <property type="entry name" value="Soluble_ligand-bd"/>
</dbReference>
<comment type="caution">
    <text evidence="4">The sequence shown here is derived from an EMBL/GenBank/DDBJ whole genome shotgun (WGS) entry which is preliminary data.</text>
</comment>
<organism evidence="4 5">
    <name type="scientific">Bosea thiooxidans</name>
    <dbReference type="NCBI Taxonomy" id="53254"/>
    <lineage>
        <taxon>Bacteria</taxon>
        <taxon>Pseudomonadati</taxon>
        <taxon>Pseudomonadota</taxon>
        <taxon>Alphaproteobacteria</taxon>
        <taxon>Hyphomicrobiales</taxon>
        <taxon>Boseaceae</taxon>
        <taxon>Bosea</taxon>
    </lineage>
</organism>
<evidence type="ECO:0000313" key="4">
    <source>
        <dbReference type="EMBL" id="KQK31902.1"/>
    </source>
</evidence>
<proteinExistence type="predicted"/>
<dbReference type="STRING" id="53254.SAMN05660750_01072"/>
<name>A0A0Q3PPW9_9HYPH</name>
<dbReference type="InterPro" id="IPR049712">
    <property type="entry name" value="Poly_export"/>
</dbReference>
<dbReference type="InterPro" id="IPR003715">
    <property type="entry name" value="Poly_export_N"/>
</dbReference>
<keyword evidence="5" id="KW-1185">Reference proteome</keyword>